<keyword evidence="2" id="KW-1003">Cell membrane</keyword>
<keyword evidence="5 7" id="KW-0472">Membrane</keyword>
<gene>
    <name evidence="9" type="ORF">V5O49_12760</name>
</gene>
<comment type="caution">
    <text evidence="9">The sequence shown here is derived from an EMBL/GenBank/DDBJ whole genome shotgun (WGS) entry which is preliminary data.</text>
</comment>
<evidence type="ECO:0000313" key="9">
    <source>
        <dbReference type="EMBL" id="MEG3615997.1"/>
    </source>
</evidence>
<keyword evidence="3 7" id="KW-0812">Transmembrane</keyword>
<keyword evidence="4 7" id="KW-1133">Transmembrane helix</keyword>
<organism evidence="9 10">
    <name type="scientific">Isoptericola haloaureus</name>
    <dbReference type="NCBI Taxonomy" id="1542902"/>
    <lineage>
        <taxon>Bacteria</taxon>
        <taxon>Bacillati</taxon>
        <taxon>Actinomycetota</taxon>
        <taxon>Actinomycetes</taxon>
        <taxon>Micrococcales</taxon>
        <taxon>Promicromonosporaceae</taxon>
        <taxon>Isoptericola</taxon>
    </lineage>
</organism>
<comment type="subcellular location">
    <subcellularLocation>
        <location evidence="1">Cell membrane</location>
        <topology evidence="1">Multi-pass membrane protein</topology>
    </subcellularLocation>
</comment>
<evidence type="ECO:0000256" key="3">
    <source>
        <dbReference type="ARBA" id="ARBA00022692"/>
    </source>
</evidence>
<feature type="region of interest" description="Disordered" evidence="6">
    <location>
        <begin position="60"/>
        <end position="120"/>
    </location>
</feature>
<evidence type="ECO:0000256" key="1">
    <source>
        <dbReference type="ARBA" id="ARBA00004651"/>
    </source>
</evidence>
<dbReference type="Pfam" id="PF13396">
    <property type="entry name" value="PLDc_N"/>
    <property type="match status" value="1"/>
</dbReference>
<feature type="domain" description="Cardiolipin synthase N-terminal" evidence="8">
    <location>
        <begin position="13"/>
        <end position="55"/>
    </location>
</feature>
<evidence type="ECO:0000259" key="8">
    <source>
        <dbReference type="Pfam" id="PF13396"/>
    </source>
</evidence>
<evidence type="ECO:0000256" key="5">
    <source>
        <dbReference type="ARBA" id="ARBA00023136"/>
    </source>
</evidence>
<name>A0ABU7Z9E7_9MICO</name>
<dbReference type="RefSeq" id="WP_278236460.1">
    <property type="nucleotide sequence ID" value="NZ_JBAGLP010000118.1"/>
</dbReference>
<evidence type="ECO:0000256" key="2">
    <source>
        <dbReference type="ARBA" id="ARBA00022475"/>
    </source>
</evidence>
<protein>
    <submittedName>
        <fullName evidence="9">PLD nuclease N-terminal domain-containing protein</fullName>
    </submittedName>
</protein>
<sequence>MFRVVVVLLVIGLMVYSLADLAGSEEEDRGGLPTWLWLIIIVFLPVFGPITWIVTKRTRRRGSGGLTGRPGRGPRRPSGPVAPDDDPDFLWRIEQEKRREERRRKKSDGEGPDSPPADDA</sequence>
<feature type="transmembrane region" description="Helical" evidence="7">
    <location>
        <begin position="35"/>
        <end position="54"/>
    </location>
</feature>
<evidence type="ECO:0000256" key="4">
    <source>
        <dbReference type="ARBA" id="ARBA00022989"/>
    </source>
</evidence>
<reference evidence="9" key="1">
    <citation type="journal article" date="2024" name="Antonie Van Leeuwenhoek">
        <title>Isoptericola haloaureus sp. nov., a dimorphic actinobacterium isolated from mangrove sediments of southeast India, implicating biosaline agricultural significance through nitrogen fixation and salt tolerance genes.</title>
        <authorList>
            <person name="Prathaban M."/>
            <person name="Prathiviraj R."/>
            <person name="Ravichandran M."/>
            <person name="Natarajan S.D."/>
            <person name="Sobanaa M."/>
            <person name="Hari Krishna Kumar S."/>
            <person name="Chandrasekar V."/>
            <person name="Selvin J."/>
        </authorList>
    </citation>
    <scope>NUCLEOTIDE SEQUENCE</scope>
    <source>
        <strain evidence="9">MP1014</strain>
    </source>
</reference>
<dbReference type="Proteomes" id="UP001310387">
    <property type="component" value="Unassembled WGS sequence"/>
</dbReference>
<reference evidence="9" key="2">
    <citation type="submission" date="2024-02" db="EMBL/GenBank/DDBJ databases">
        <authorList>
            <person name="Prathaban M."/>
            <person name="Mythili R."/>
            <person name="Sharmila Devi N."/>
            <person name="Sobanaa M."/>
            <person name="Prathiviraj R."/>
            <person name="Selvin J."/>
        </authorList>
    </citation>
    <scope>NUCLEOTIDE SEQUENCE</scope>
    <source>
        <strain evidence="9">MP1014</strain>
    </source>
</reference>
<keyword evidence="10" id="KW-1185">Reference proteome</keyword>
<feature type="compositionally biased region" description="Basic and acidic residues" evidence="6">
    <location>
        <begin position="89"/>
        <end position="99"/>
    </location>
</feature>
<accession>A0ABU7Z9E7</accession>
<evidence type="ECO:0000256" key="6">
    <source>
        <dbReference type="SAM" id="MobiDB-lite"/>
    </source>
</evidence>
<dbReference type="InterPro" id="IPR027379">
    <property type="entry name" value="CLS_N"/>
</dbReference>
<proteinExistence type="predicted"/>
<evidence type="ECO:0000313" key="10">
    <source>
        <dbReference type="Proteomes" id="UP001310387"/>
    </source>
</evidence>
<evidence type="ECO:0000256" key="7">
    <source>
        <dbReference type="SAM" id="Phobius"/>
    </source>
</evidence>
<dbReference type="EMBL" id="JBAGLP010000118">
    <property type="protein sequence ID" value="MEG3615997.1"/>
    <property type="molecule type" value="Genomic_DNA"/>
</dbReference>